<comment type="caution">
    <text evidence="5">The sequence shown here is derived from an EMBL/GenBank/DDBJ whole genome shotgun (WGS) entry which is preliminary data.</text>
</comment>
<dbReference type="PROSITE" id="PS51318">
    <property type="entry name" value="TAT"/>
    <property type="match status" value="1"/>
</dbReference>
<keyword evidence="2 3" id="KW-0732">Signal</keyword>
<dbReference type="InterPro" id="IPR006311">
    <property type="entry name" value="TAT_signal"/>
</dbReference>
<gene>
    <name evidence="5" type="ORF">FN976_01455</name>
</gene>
<dbReference type="Pfam" id="PF13458">
    <property type="entry name" value="Peripla_BP_6"/>
    <property type="match status" value="1"/>
</dbReference>
<dbReference type="Gene3D" id="3.40.50.2300">
    <property type="match status" value="2"/>
</dbReference>
<name>A0A562ZX87_9BURK</name>
<evidence type="ECO:0000256" key="3">
    <source>
        <dbReference type="SAM" id="SignalP"/>
    </source>
</evidence>
<sequence>MNRHPLARRTLLAFAAASCAFPAVATAQSAGRGKALRIGTTFDNTGIGRVNGADLFAGSRALIARVNREGGIQGVPLELAMEDDGFDPAVTKQKTEAFVADPSILALLHPLGTQQTAAMMQVTTELAVVGPSTGTIGLRRSKAPNVFWTRASYGDEMDRLLGMASTLELRSAALVYPNDALGQSLLAAFQASCDKHKLKAVATSATPNTASVEVEPAARVIAQANPQLVVMGLAASSPAFVLAFRRLNASTRIFGISIGASSGSIRAMGDMARGVGFSIVVPSPTAQKFELVRRYQADLKAIGSTDYSLFGVEGYLAASVLVQALRRAGPGATRASVVQALEEISGLDLGGVRVSFGRGLREGSDFVSVAVVGPEGRLTM</sequence>
<dbReference type="SUPFAM" id="SSF53822">
    <property type="entry name" value="Periplasmic binding protein-like I"/>
    <property type="match status" value="1"/>
</dbReference>
<keyword evidence="6" id="KW-1185">Reference proteome</keyword>
<protein>
    <submittedName>
        <fullName evidence="5">ABC transporter substrate-binding protein</fullName>
    </submittedName>
</protein>
<comment type="similarity">
    <text evidence="1">Belongs to the leucine-binding protein family.</text>
</comment>
<feature type="signal peptide" evidence="3">
    <location>
        <begin position="1"/>
        <end position="25"/>
    </location>
</feature>
<reference evidence="5 6" key="1">
    <citation type="submission" date="2019-07" db="EMBL/GenBank/DDBJ databases">
        <title>Caenimonas sedimenti sp. nov., isolated from activated sludge.</title>
        <authorList>
            <person name="Xu J."/>
        </authorList>
    </citation>
    <scope>NUCLEOTIDE SEQUENCE [LARGE SCALE GENOMIC DNA]</scope>
    <source>
        <strain evidence="5 6">HX-9-20</strain>
    </source>
</reference>
<dbReference type="PANTHER" id="PTHR47235:SF1">
    <property type="entry name" value="BLR6548 PROTEIN"/>
    <property type="match status" value="1"/>
</dbReference>
<dbReference type="AlphaFoldDB" id="A0A562ZX87"/>
<dbReference type="CDD" id="cd06326">
    <property type="entry name" value="PBP1_ABC_ligand_binding-like"/>
    <property type="match status" value="1"/>
</dbReference>
<dbReference type="RefSeq" id="WP_145890259.1">
    <property type="nucleotide sequence ID" value="NZ_VOBQ01000002.1"/>
</dbReference>
<feature type="chain" id="PRO_5021941553" evidence="3">
    <location>
        <begin position="26"/>
        <end position="380"/>
    </location>
</feature>
<dbReference type="OrthoDB" id="9147510at2"/>
<dbReference type="InterPro" id="IPR028081">
    <property type="entry name" value="Leu-bd"/>
</dbReference>
<dbReference type="PANTHER" id="PTHR47235">
    <property type="entry name" value="BLR6548 PROTEIN"/>
    <property type="match status" value="1"/>
</dbReference>
<evidence type="ECO:0000313" key="6">
    <source>
        <dbReference type="Proteomes" id="UP000318199"/>
    </source>
</evidence>
<proteinExistence type="inferred from homology"/>
<feature type="domain" description="Leucine-binding protein" evidence="4">
    <location>
        <begin position="36"/>
        <end position="357"/>
    </location>
</feature>
<evidence type="ECO:0000313" key="5">
    <source>
        <dbReference type="EMBL" id="TWO72938.1"/>
    </source>
</evidence>
<dbReference type="InterPro" id="IPR028082">
    <property type="entry name" value="Peripla_BP_I"/>
</dbReference>
<evidence type="ECO:0000256" key="2">
    <source>
        <dbReference type="ARBA" id="ARBA00022729"/>
    </source>
</evidence>
<evidence type="ECO:0000259" key="4">
    <source>
        <dbReference type="Pfam" id="PF13458"/>
    </source>
</evidence>
<evidence type="ECO:0000256" key="1">
    <source>
        <dbReference type="ARBA" id="ARBA00010062"/>
    </source>
</evidence>
<dbReference type="Proteomes" id="UP000318199">
    <property type="component" value="Unassembled WGS sequence"/>
</dbReference>
<accession>A0A562ZX87</accession>
<dbReference type="EMBL" id="VOBQ01000002">
    <property type="protein sequence ID" value="TWO72938.1"/>
    <property type="molecule type" value="Genomic_DNA"/>
</dbReference>
<organism evidence="5 6">
    <name type="scientific">Caenimonas sedimenti</name>
    <dbReference type="NCBI Taxonomy" id="2596921"/>
    <lineage>
        <taxon>Bacteria</taxon>
        <taxon>Pseudomonadati</taxon>
        <taxon>Pseudomonadota</taxon>
        <taxon>Betaproteobacteria</taxon>
        <taxon>Burkholderiales</taxon>
        <taxon>Comamonadaceae</taxon>
        <taxon>Caenimonas</taxon>
    </lineage>
</organism>